<dbReference type="InterPro" id="IPR001646">
    <property type="entry name" value="5peptide_repeat"/>
</dbReference>
<dbReference type="Gene3D" id="2.160.20.80">
    <property type="entry name" value="E3 ubiquitin-protein ligase SopA"/>
    <property type="match status" value="1"/>
</dbReference>
<reference evidence="1" key="1">
    <citation type="journal article" date="2012" name="Proc. Natl. Acad. Sci. U.S.A.">
        <title>Antigenic diversity is generated by distinct evolutionary mechanisms in African trypanosome species.</title>
        <authorList>
            <person name="Jackson A.P."/>
            <person name="Berry A."/>
            <person name="Aslett M."/>
            <person name="Allison H.C."/>
            <person name="Burton P."/>
            <person name="Vavrova-Anderson J."/>
            <person name="Brown R."/>
            <person name="Browne H."/>
            <person name="Corton N."/>
            <person name="Hauser H."/>
            <person name="Gamble J."/>
            <person name="Gilderthorp R."/>
            <person name="Marcello L."/>
            <person name="McQuillan J."/>
            <person name="Otto T.D."/>
            <person name="Quail M.A."/>
            <person name="Sanders M.J."/>
            <person name="van Tonder A."/>
            <person name="Ginger M.L."/>
            <person name="Field M.C."/>
            <person name="Barry J.D."/>
            <person name="Hertz-Fowler C."/>
            <person name="Berriman M."/>
        </authorList>
    </citation>
    <scope>NUCLEOTIDE SEQUENCE</scope>
    <source>
        <strain evidence="1">IL3000</strain>
    </source>
</reference>
<protein>
    <submittedName>
        <fullName evidence="1">Uncharacterized protein TCIL3000_10_6490</fullName>
    </submittedName>
</protein>
<accession>G0UWV9</accession>
<gene>
    <name evidence="1" type="ORF">TCIL3000_10_6490</name>
</gene>
<dbReference type="EMBL" id="HE575323">
    <property type="protein sequence ID" value="CCC93876.1"/>
    <property type="molecule type" value="Genomic_DNA"/>
</dbReference>
<dbReference type="AlphaFoldDB" id="G0UWV9"/>
<dbReference type="Pfam" id="PF00805">
    <property type="entry name" value="Pentapeptide"/>
    <property type="match status" value="1"/>
</dbReference>
<organism evidence="1">
    <name type="scientific">Trypanosoma congolense (strain IL3000)</name>
    <dbReference type="NCBI Taxonomy" id="1068625"/>
    <lineage>
        <taxon>Eukaryota</taxon>
        <taxon>Discoba</taxon>
        <taxon>Euglenozoa</taxon>
        <taxon>Kinetoplastea</taxon>
        <taxon>Metakinetoplastina</taxon>
        <taxon>Trypanosomatida</taxon>
        <taxon>Trypanosomatidae</taxon>
        <taxon>Trypanosoma</taxon>
        <taxon>Nannomonas</taxon>
    </lineage>
</organism>
<evidence type="ECO:0000313" key="1">
    <source>
        <dbReference type="EMBL" id="CCC93876.1"/>
    </source>
</evidence>
<name>G0UWV9_TRYCI</name>
<sequence length="306" mass="33880">MCRNTLHPSRQCLLTGRRTFWGTASLSLVPVRYNHLSETYHVMKQQLSRTAIARLIDAFNIQRKTALLSLLLKSESEVGGGAGITTREASPPLQPSGLLRRPLELEQNVLPFVRDTFLGTMESGLVRAAREGVSPGAKTENGNVMEGRRLVSLDLACTRLSTSFNRCDLSNAIFIDALVDHCTFNLASMACCNLAGAQFHSCTFLATDAVGIDARRGRFSYCNFCRANMIGWDVRGATFYRCSFALCDMSQWVYDGQTTVVEPVSWERCRRTKWMKTGTNNTGEFRVVRGTGKGCGLSLPPRDDPS</sequence>
<proteinExistence type="predicted"/>
<dbReference type="SUPFAM" id="SSF141571">
    <property type="entry name" value="Pentapeptide repeat-like"/>
    <property type="match status" value="1"/>
</dbReference>
<dbReference type="VEuPathDB" id="TriTrypDB:TcIL3000_10_6490"/>